<reference evidence="1 2" key="1">
    <citation type="submission" date="2015-11" db="EMBL/GenBank/DDBJ databases">
        <title>Draft Genome Sequence of the Strain BR 10423 (Rhizobium sp.) isolated from nodules of Mimosa pudica.</title>
        <authorList>
            <person name="Barauna A.C."/>
            <person name="Zilli J.E."/>
            <person name="Simoes-Araujo J.L."/>
            <person name="Reis V.M."/>
            <person name="James E.K."/>
            <person name="Reis F.B.Jr."/>
            <person name="Rouws L.F."/>
            <person name="Passos S.R."/>
            <person name="Gois S.R."/>
        </authorList>
    </citation>
    <scope>NUCLEOTIDE SEQUENCE [LARGE SCALE GENOMIC DNA]</scope>
    <source>
        <strain evidence="1 2">BR10423</strain>
    </source>
</reference>
<organism evidence="1 2">
    <name type="scientific">Rhizobium altiplani</name>
    <dbReference type="NCBI Taxonomy" id="1864509"/>
    <lineage>
        <taxon>Bacteria</taxon>
        <taxon>Pseudomonadati</taxon>
        <taxon>Pseudomonadota</taxon>
        <taxon>Alphaproteobacteria</taxon>
        <taxon>Hyphomicrobiales</taxon>
        <taxon>Rhizobiaceae</taxon>
        <taxon>Rhizobium/Agrobacterium group</taxon>
        <taxon>Rhizobium</taxon>
    </lineage>
</organism>
<gene>
    <name evidence="1" type="ORF">AS026_30655</name>
</gene>
<sequence>MDAKGKFIVIRISSKIAHVIVALALSLMVIAAMAPSVNTGSLGGQCVHAYSGSHDEKPHPDTIHVGACCTDMHCCPLMPSVLPAETSLQLDDILFAGHRAASPLLLIRPIDPPPKAFAV</sequence>
<dbReference type="Proteomes" id="UP000068164">
    <property type="component" value="Unassembled WGS sequence"/>
</dbReference>
<keyword evidence="2" id="KW-1185">Reference proteome</keyword>
<dbReference type="EMBL" id="LNCD01000025">
    <property type="protein sequence ID" value="KWV58003.1"/>
    <property type="molecule type" value="Genomic_DNA"/>
</dbReference>
<comment type="caution">
    <text evidence="1">The sequence shown here is derived from an EMBL/GenBank/DDBJ whole genome shotgun (WGS) entry which is preliminary data.</text>
</comment>
<dbReference type="AlphaFoldDB" id="A0A109JZN4"/>
<evidence type="ECO:0008006" key="3">
    <source>
        <dbReference type="Google" id="ProtNLM"/>
    </source>
</evidence>
<evidence type="ECO:0000313" key="2">
    <source>
        <dbReference type="Proteomes" id="UP000068164"/>
    </source>
</evidence>
<protein>
    <recommendedName>
        <fullName evidence="3">DUF2946 domain-containing protein</fullName>
    </recommendedName>
</protein>
<accession>A0A109JZN4</accession>
<proteinExistence type="predicted"/>
<name>A0A109JZN4_9HYPH</name>
<evidence type="ECO:0000313" key="1">
    <source>
        <dbReference type="EMBL" id="KWV58003.1"/>
    </source>
</evidence>